<evidence type="ECO:0000313" key="3">
    <source>
        <dbReference type="EMBL" id="TDX51413.1"/>
    </source>
</evidence>
<evidence type="ECO:0000313" key="4">
    <source>
        <dbReference type="Proteomes" id="UP000295832"/>
    </source>
</evidence>
<dbReference type="Proteomes" id="UP000295832">
    <property type="component" value="Unassembled WGS sequence"/>
</dbReference>
<evidence type="ECO:0000256" key="1">
    <source>
        <dbReference type="SAM" id="Phobius"/>
    </source>
</evidence>
<gene>
    <name evidence="3" type="ORF">C7959_11358</name>
</gene>
<keyword evidence="1" id="KW-1133">Transmembrane helix</keyword>
<dbReference type="PANTHER" id="PTHR40572">
    <property type="entry name" value="PROTEIN BAX"/>
    <property type="match status" value="1"/>
</dbReference>
<dbReference type="InterPro" id="IPR002901">
    <property type="entry name" value="MGlyc_endo_b_GlcNAc-like_dom"/>
</dbReference>
<accession>A0A4V3GYB2</accession>
<dbReference type="InterPro" id="IPR053195">
    <property type="entry name" value="Bax-like"/>
</dbReference>
<dbReference type="PANTHER" id="PTHR40572:SF1">
    <property type="entry name" value="PROTEIN BAX"/>
    <property type="match status" value="1"/>
</dbReference>
<dbReference type="EMBL" id="SOEG01000013">
    <property type="protein sequence ID" value="TDX51413.1"/>
    <property type="molecule type" value="Genomic_DNA"/>
</dbReference>
<name>A0A4V3GYB2_9FIRM</name>
<dbReference type="GO" id="GO:0004040">
    <property type="term" value="F:amidase activity"/>
    <property type="evidence" value="ECO:0007669"/>
    <property type="project" value="InterPro"/>
</dbReference>
<comment type="caution">
    <text evidence="3">The sequence shown here is derived from an EMBL/GenBank/DDBJ whole genome shotgun (WGS) entry which is preliminary data.</text>
</comment>
<keyword evidence="4" id="KW-1185">Reference proteome</keyword>
<feature type="transmembrane region" description="Helical" evidence="1">
    <location>
        <begin position="7"/>
        <end position="27"/>
    </location>
</feature>
<dbReference type="Gene3D" id="1.10.530.10">
    <property type="match status" value="1"/>
</dbReference>
<proteinExistence type="predicted"/>
<organism evidence="3 4">
    <name type="scientific">Orenia marismortui</name>
    <dbReference type="NCBI Taxonomy" id="46469"/>
    <lineage>
        <taxon>Bacteria</taxon>
        <taxon>Bacillati</taxon>
        <taxon>Bacillota</taxon>
        <taxon>Clostridia</taxon>
        <taxon>Halanaerobiales</taxon>
        <taxon>Halobacteroidaceae</taxon>
        <taxon>Orenia</taxon>
    </lineage>
</organism>
<evidence type="ECO:0000259" key="2">
    <source>
        <dbReference type="Pfam" id="PF01832"/>
    </source>
</evidence>
<reference evidence="3 4" key="1">
    <citation type="submission" date="2019-03" db="EMBL/GenBank/DDBJ databases">
        <title>Subsurface microbial communities from deep shales in Ohio and West Virginia, USA.</title>
        <authorList>
            <person name="Wrighton K."/>
        </authorList>
    </citation>
    <scope>NUCLEOTIDE SEQUENCE [LARGE SCALE GENOMIC DNA]</scope>
    <source>
        <strain evidence="3 4">MSL 6dP</strain>
    </source>
</reference>
<dbReference type="Pfam" id="PF01832">
    <property type="entry name" value="Glucosaminidase"/>
    <property type="match status" value="1"/>
</dbReference>
<sequence length="310" mass="36168">MINKRKFVKILIFFILLTLVGLEVYIIREHQSENNFTEGSISASGSNNKFKSISYKSYKDWERVFLEYDYDLNKDIIDVPEIAVKKFPEDINQIRDAKKRKELFLSIMLIGAYHANQEILKDRAKLNSLVKQYNIDHKLQKEDNKWLNLMIDKYNVEANSVKNELDELLYKVDIIPLSLVLSQAACESGWGTSRFTKVANNVFGEWTFSENVAGVVPKARPANATYKIRKFETIEEAIASYLNNLNSHYAYEKLWEIRSTLRNNNQNLDSLKLAAGLINYSERREDYVEQVKDIIEYNNLKKIDELLTIK</sequence>
<keyword evidence="1" id="KW-0812">Transmembrane</keyword>
<protein>
    <submittedName>
        <fullName evidence="3">Bax protein</fullName>
    </submittedName>
</protein>
<dbReference type="AlphaFoldDB" id="A0A4V3GYB2"/>
<feature type="domain" description="Mannosyl-glycoprotein endo-beta-N-acetylglucosamidase-like" evidence="2">
    <location>
        <begin position="166"/>
        <end position="300"/>
    </location>
</feature>
<dbReference type="STRING" id="926561.GCA_000379025_01513"/>
<keyword evidence="1" id="KW-0472">Membrane</keyword>
<dbReference type="RefSeq" id="WP_134116754.1">
    <property type="nucleotide sequence ID" value="NZ_SOEG01000013.1"/>
</dbReference>